<gene>
    <name evidence="1" type="ORF">LCGC14_2155800</name>
</gene>
<sequence length="647" mass="67805">TRLVAESSSTQFFHTNDGLSVVDLDSFESTGDQIVLLSANIDRDRTGILGSNLVFEIQSHEIVEQGLPGAGLPNIHQLRILPEDTNDDGIPDNTDLNNLIDPEVDIVFATTPAPLAVTLPIPYIVGQGDITVTGDVTDPTFFETTVAPFSIIDVVAGSQTTFPFPSFTISGAGASSTFFPNGQTFRVTGSTGNDRDYVVQTAGFTLGYQEVDVGGAVTGTTATGLDDSTPGTQTVDYSGTVVGGAATGLVGINTYTATITVDGAPIPIAIPGSSAPIFSSLIIAINTALGGAATSAIVGGDILVTSATTGATSTIGIVDTGTFPLFFSTTGFSSILAAVPGTDGTTYTASVVINGGGAQPISVTAVNVPTYADLVTEVQADVISATVALINGNFRITSNAQGSGTVAITDTDLFSSLTLFVAINAAVPATTDTLITVTSVSDSTADGSILLWGTGDVLEDIFITVDGGSTTAIVTVKDYVYFRRESLNDEFAPVDDTLENIQFFSDNSTVTPELALARRLRGRDDFNFLWVHVTPRFNLIDPAATNIIDMFIITRGFFTNTRNFLDGVITTQPEAPSSLELRTEFAELLDNKMISDTVVLHPGVFKFLFGAAAIPQLQATIKIVRSGIETLTDNEIKTQVVDITKRF</sequence>
<dbReference type="EMBL" id="LAZR01027561">
    <property type="protein sequence ID" value="KKL65356.1"/>
    <property type="molecule type" value="Genomic_DNA"/>
</dbReference>
<reference evidence="1" key="1">
    <citation type="journal article" date="2015" name="Nature">
        <title>Complex archaea that bridge the gap between prokaryotes and eukaryotes.</title>
        <authorList>
            <person name="Spang A."/>
            <person name="Saw J.H."/>
            <person name="Jorgensen S.L."/>
            <person name="Zaremba-Niedzwiedzka K."/>
            <person name="Martijn J."/>
            <person name="Lind A.E."/>
            <person name="van Eijk R."/>
            <person name="Schleper C."/>
            <person name="Guy L."/>
            <person name="Ettema T.J."/>
        </authorList>
    </citation>
    <scope>NUCLEOTIDE SEQUENCE</scope>
</reference>
<feature type="non-terminal residue" evidence="1">
    <location>
        <position position="647"/>
    </location>
</feature>
<feature type="non-terminal residue" evidence="1">
    <location>
        <position position="1"/>
    </location>
</feature>
<organism evidence="1">
    <name type="scientific">marine sediment metagenome</name>
    <dbReference type="NCBI Taxonomy" id="412755"/>
    <lineage>
        <taxon>unclassified sequences</taxon>
        <taxon>metagenomes</taxon>
        <taxon>ecological metagenomes</taxon>
    </lineage>
</organism>
<name>A0A0F9EGI1_9ZZZZ</name>
<protein>
    <submittedName>
        <fullName evidence="1">Uncharacterized protein</fullName>
    </submittedName>
</protein>
<comment type="caution">
    <text evidence="1">The sequence shown here is derived from an EMBL/GenBank/DDBJ whole genome shotgun (WGS) entry which is preliminary data.</text>
</comment>
<evidence type="ECO:0000313" key="1">
    <source>
        <dbReference type="EMBL" id="KKL65356.1"/>
    </source>
</evidence>
<proteinExistence type="predicted"/>
<dbReference type="AlphaFoldDB" id="A0A0F9EGI1"/>
<accession>A0A0F9EGI1</accession>